<keyword evidence="7 10" id="KW-1133">Transmembrane helix</keyword>
<evidence type="ECO:0000256" key="8">
    <source>
        <dbReference type="ARBA" id="ARBA00023136"/>
    </source>
</evidence>
<keyword evidence="6 10" id="KW-0812">Transmembrane</keyword>
<feature type="transmembrane region" description="Helical" evidence="10">
    <location>
        <begin position="691"/>
        <end position="707"/>
    </location>
</feature>
<protein>
    <recommendedName>
        <fullName evidence="2 10">Chitin synthase</fullName>
        <ecNumber evidence="2 10">2.4.1.16</ecNumber>
    </recommendedName>
</protein>
<evidence type="ECO:0000256" key="10">
    <source>
        <dbReference type="RuleBase" id="RU366040"/>
    </source>
</evidence>
<organism evidence="13 14">
    <name type="scientific">Paraglomus occultum</name>
    <dbReference type="NCBI Taxonomy" id="144539"/>
    <lineage>
        <taxon>Eukaryota</taxon>
        <taxon>Fungi</taxon>
        <taxon>Fungi incertae sedis</taxon>
        <taxon>Mucoromycota</taxon>
        <taxon>Glomeromycotina</taxon>
        <taxon>Glomeromycetes</taxon>
        <taxon>Paraglomerales</taxon>
        <taxon>Paraglomeraceae</taxon>
        <taxon>Paraglomus</taxon>
    </lineage>
</organism>
<dbReference type="OrthoDB" id="26569at2759"/>
<feature type="domain" description="Chitin synthase N-terminal" evidence="12">
    <location>
        <begin position="107"/>
        <end position="173"/>
    </location>
</feature>
<keyword evidence="3 10" id="KW-1003">Cell membrane</keyword>
<evidence type="ECO:0000313" key="14">
    <source>
        <dbReference type="Proteomes" id="UP000789572"/>
    </source>
</evidence>
<keyword evidence="5 10" id="KW-0808">Transferase</keyword>
<gene>
    <name evidence="13" type="ORF">POCULU_LOCUS1657</name>
</gene>
<dbReference type="Proteomes" id="UP000789572">
    <property type="component" value="Unassembled WGS sequence"/>
</dbReference>
<feature type="transmembrane region" description="Helical" evidence="10">
    <location>
        <begin position="660"/>
        <end position="679"/>
    </location>
</feature>
<feature type="transmembrane region" description="Helical" evidence="10">
    <location>
        <begin position="823"/>
        <end position="849"/>
    </location>
</feature>
<feature type="transmembrane region" description="Helical" evidence="10">
    <location>
        <begin position="790"/>
        <end position="811"/>
    </location>
</feature>
<evidence type="ECO:0000256" key="7">
    <source>
        <dbReference type="ARBA" id="ARBA00022989"/>
    </source>
</evidence>
<feature type="compositionally biased region" description="Low complexity" evidence="11">
    <location>
        <begin position="39"/>
        <end position="57"/>
    </location>
</feature>
<feature type="transmembrane region" description="Helical" evidence="10">
    <location>
        <begin position="528"/>
        <end position="549"/>
    </location>
</feature>
<keyword evidence="9 10" id="KW-0961">Cell wall biogenesis/degradation</keyword>
<comment type="subcellular location">
    <subcellularLocation>
        <location evidence="1 10">Cell membrane</location>
        <topology evidence="1 10">Multi-pass membrane protein</topology>
    </subcellularLocation>
</comment>
<evidence type="ECO:0000256" key="1">
    <source>
        <dbReference type="ARBA" id="ARBA00004651"/>
    </source>
</evidence>
<evidence type="ECO:0000256" key="4">
    <source>
        <dbReference type="ARBA" id="ARBA00022676"/>
    </source>
</evidence>
<evidence type="ECO:0000256" key="6">
    <source>
        <dbReference type="ARBA" id="ARBA00022692"/>
    </source>
</evidence>
<keyword evidence="4 10" id="KW-0328">Glycosyltransferase</keyword>
<dbReference type="GO" id="GO:0006031">
    <property type="term" value="P:chitin biosynthetic process"/>
    <property type="evidence" value="ECO:0007669"/>
    <property type="project" value="UniProtKB-UniRule"/>
</dbReference>
<evidence type="ECO:0000313" key="13">
    <source>
        <dbReference type="EMBL" id="CAG8483072.1"/>
    </source>
</evidence>
<dbReference type="GO" id="GO:0030428">
    <property type="term" value="C:cell septum"/>
    <property type="evidence" value="ECO:0007669"/>
    <property type="project" value="TreeGrafter"/>
</dbReference>
<feature type="transmembrane region" description="Helical" evidence="10">
    <location>
        <begin position="569"/>
        <end position="589"/>
    </location>
</feature>
<comment type="function">
    <text evidence="10">Polymerizes chitin, a structural polymer of the cell wall and septum, by transferring the sugar moiety of UDP-GlcNAc to the non-reducing end of the growing chitin polymer.</text>
</comment>
<reference evidence="13" key="1">
    <citation type="submission" date="2021-06" db="EMBL/GenBank/DDBJ databases">
        <authorList>
            <person name="Kallberg Y."/>
            <person name="Tangrot J."/>
            <person name="Rosling A."/>
        </authorList>
    </citation>
    <scope>NUCLEOTIDE SEQUENCE</scope>
    <source>
        <strain evidence="13">IA702</strain>
    </source>
</reference>
<dbReference type="GO" id="GO:0004100">
    <property type="term" value="F:chitin synthase activity"/>
    <property type="evidence" value="ECO:0007669"/>
    <property type="project" value="UniProtKB-UniRule"/>
</dbReference>
<evidence type="ECO:0000256" key="9">
    <source>
        <dbReference type="ARBA" id="ARBA00023316"/>
    </source>
</evidence>
<evidence type="ECO:0000256" key="5">
    <source>
        <dbReference type="ARBA" id="ARBA00022679"/>
    </source>
</evidence>
<evidence type="ECO:0000259" key="12">
    <source>
        <dbReference type="Pfam" id="PF08407"/>
    </source>
</evidence>
<feature type="transmembrane region" description="Helical" evidence="10">
    <location>
        <begin position="489"/>
        <end position="508"/>
    </location>
</feature>
<sequence length="855" mass="96144">MSYFSGQGSSDQGGSGQGGYPPRMPTAEPYATEYTSAEYATPYPATQTPQPTVYPPTHGTESSFLNTDPASEPLLTDPKPTVAFAEDPQPQRHYGEAPRVQPRRYKTTKRRIELTAGNLVLDQPVPSDLLKMCPRQKEEEFTHLRYTGATCDPNDFKKENYKLRQTLYDRRTELFIVLTMYNEDEILFARTFHGVVKNIAHLCTRDRSRMWGKDGWKKVVVCVVSDGRKKINKRTLAYLAAIGVYQEGIAKNAVNGREVTAHIYEYTTQISIDPDMNIRGFDKGIVPVQVLFCLKEKNAKKINSHRWFFNAFGGVLDPNVCVLLDVGTKPGSTSIYHLWKAFDINSHIAGACGEIVAMKGTAGVNLLNPLVATQNFEYKMSNILDKPLESVFGYITVLPGAFSAYRYIALQNDKNGNGPLKQYFLGEKQHGGDADIFTANMYLAEDRILCFELVAKREASWLLHYVKSSYAETDVPDQVPELISQRRRWLNGSFFAGVYAIASTLAIFRSDHTSIRKFLLCVEMVYQAFNLIFSWFGLGNFYLTFYILGNSLTDPVTAKGLWDPSVGDVIFTILRWLYISLLIASFILAMGNRPQGFKWAYITAMVFFAFLMTYMLFAAVWITIKAVDAAKNETFADLANAGANVSTANAILSNPTFRNVILSLASTFGLWLVASFLFFEPWHMFTCLAQYMLLVPFYVNILNVYAFCNTHDVSWGTKGDTAMPSHDLGTAQAAPGKGTVEIEVAEERDLNVLYQEAVDTIKTQVAEEPQHRDAATKQEDYYRNFRTRVVLAWIVSNGALVGIITSTSETLSKLLTEQQRSNIYMAFILWSVAALAFFRFVGSMLYLLFRLFTGN</sequence>
<name>A0A9N8Z9S7_9GLOM</name>
<accession>A0A9N8Z9S7</accession>
<dbReference type="CDD" id="cd04190">
    <property type="entry name" value="Chitin_synth_C"/>
    <property type="match status" value="1"/>
</dbReference>
<evidence type="ECO:0000256" key="11">
    <source>
        <dbReference type="SAM" id="MobiDB-lite"/>
    </source>
</evidence>
<evidence type="ECO:0000256" key="3">
    <source>
        <dbReference type="ARBA" id="ARBA00022475"/>
    </source>
</evidence>
<dbReference type="GO" id="GO:0005886">
    <property type="term" value="C:plasma membrane"/>
    <property type="evidence" value="ECO:0007669"/>
    <property type="project" value="UniProtKB-SubCell"/>
</dbReference>
<comment type="catalytic activity">
    <reaction evidence="10">
        <text>[(1-&gt;4)-N-acetyl-beta-D-glucosaminyl](n) + UDP-N-acetyl-alpha-D-glucosamine = [(1-&gt;4)-N-acetyl-beta-D-glucosaminyl](n+1) + UDP + H(+)</text>
        <dbReference type="Rhea" id="RHEA:16637"/>
        <dbReference type="Rhea" id="RHEA-COMP:9593"/>
        <dbReference type="Rhea" id="RHEA-COMP:9595"/>
        <dbReference type="ChEBI" id="CHEBI:15378"/>
        <dbReference type="ChEBI" id="CHEBI:17029"/>
        <dbReference type="ChEBI" id="CHEBI:57705"/>
        <dbReference type="ChEBI" id="CHEBI:58223"/>
        <dbReference type="EC" id="2.4.1.16"/>
    </reaction>
</comment>
<proteinExistence type="inferred from homology"/>
<dbReference type="Pfam" id="PF01644">
    <property type="entry name" value="Chitin_synth_1"/>
    <property type="match status" value="1"/>
</dbReference>
<comment type="caution">
    <text evidence="13">The sequence shown here is derived from an EMBL/GenBank/DDBJ whole genome shotgun (WGS) entry which is preliminary data.</text>
</comment>
<feature type="region of interest" description="Disordered" evidence="11">
    <location>
        <begin position="1"/>
        <end position="103"/>
    </location>
</feature>
<keyword evidence="8 10" id="KW-0472">Membrane</keyword>
<dbReference type="InterPro" id="IPR013616">
    <property type="entry name" value="Chitin_synth_N"/>
</dbReference>
<dbReference type="GO" id="GO:0071555">
    <property type="term" value="P:cell wall organization"/>
    <property type="evidence" value="ECO:0007669"/>
    <property type="project" value="UniProtKB-KW"/>
</dbReference>
<feature type="compositionally biased region" description="Low complexity" evidence="11">
    <location>
        <begin position="1"/>
        <end position="10"/>
    </location>
</feature>
<feature type="compositionally biased region" description="Polar residues" evidence="11">
    <location>
        <begin position="59"/>
        <end position="69"/>
    </location>
</feature>
<dbReference type="AlphaFoldDB" id="A0A9N8Z9S7"/>
<evidence type="ECO:0000256" key="2">
    <source>
        <dbReference type="ARBA" id="ARBA00012543"/>
    </source>
</evidence>
<keyword evidence="14" id="KW-1185">Reference proteome</keyword>
<dbReference type="Pfam" id="PF08407">
    <property type="entry name" value="Chitin_synth_1N"/>
    <property type="match status" value="1"/>
</dbReference>
<comment type="similarity">
    <text evidence="10">Belongs to the chitin synthase family.</text>
</comment>
<dbReference type="PANTHER" id="PTHR22914">
    <property type="entry name" value="CHITIN SYNTHASE"/>
    <property type="match status" value="1"/>
</dbReference>
<dbReference type="EC" id="2.4.1.16" evidence="2 10"/>
<dbReference type="PANTHER" id="PTHR22914:SF9">
    <property type="entry name" value="CHITIN SYNTHASE 1"/>
    <property type="match status" value="1"/>
</dbReference>
<feature type="transmembrane region" description="Helical" evidence="10">
    <location>
        <begin position="601"/>
        <end position="624"/>
    </location>
</feature>
<dbReference type="InterPro" id="IPR004835">
    <property type="entry name" value="Chitin_synth"/>
</dbReference>
<dbReference type="EMBL" id="CAJVPJ010000132">
    <property type="protein sequence ID" value="CAG8483072.1"/>
    <property type="molecule type" value="Genomic_DNA"/>
</dbReference>